<dbReference type="RefSeq" id="WP_314516542.1">
    <property type="nucleotide sequence ID" value="NZ_JASJOU010000013.1"/>
</dbReference>
<comment type="subcellular location">
    <subcellularLocation>
        <location evidence="1">Cell envelope</location>
    </subcellularLocation>
</comment>
<evidence type="ECO:0000313" key="7">
    <source>
        <dbReference type="Proteomes" id="UP001232063"/>
    </source>
</evidence>
<dbReference type="Proteomes" id="UP001232063">
    <property type="component" value="Unassembled WGS sequence"/>
</dbReference>
<evidence type="ECO:0000256" key="2">
    <source>
        <dbReference type="ARBA" id="ARBA00007639"/>
    </source>
</evidence>
<dbReference type="Gene3D" id="3.40.50.2300">
    <property type="match status" value="2"/>
</dbReference>
<keyword evidence="3 4" id="KW-0732">Signal</keyword>
<dbReference type="InterPro" id="IPR025997">
    <property type="entry name" value="SBP_2_dom"/>
</dbReference>
<dbReference type="CDD" id="cd20004">
    <property type="entry name" value="PBP1_ABC_sugar_binding-like"/>
    <property type="match status" value="1"/>
</dbReference>
<dbReference type="PANTHER" id="PTHR46847:SF1">
    <property type="entry name" value="D-ALLOSE-BINDING PERIPLASMIC PROTEIN-RELATED"/>
    <property type="match status" value="1"/>
</dbReference>
<evidence type="ECO:0000256" key="1">
    <source>
        <dbReference type="ARBA" id="ARBA00004196"/>
    </source>
</evidence>
<dbReference type="Pfam" id="PF13407">
    <property type="entry name" value="Peripla_BP_4"/>
    <property type="match status" value="1"/>
</dbReference>
<keyword evidence="7" id="KW-1185">Reference proteome</keyword>
<protein>
    <submittedName>
        <fullName evidence="6">Substrate-binding domain-containing protein</fullName>
    </submittedName>
</protein>
<evidence type="ECO:0000313" key="6">
    <source>
        <dbReference type="EMBL" id="MDJ1504862.1"/>
    </source>
</evidence>
<feature type="domain" description="Periplasmic binding protein" evidence="5">
    <location>
        <begin position="41"/>
        <end position="298"/>
    </location>
</feature>
<comment type="similarity">
    <text evidence="2">Belongs to the bacterial solute-binding protein 2 family.</text>
</comment>
<dbReference type="InterPro" id="IPR028082">
    <property type="entry name" value="Peripla_BP_I"/>
</dbReference>
<reference evidence="6" key="1">
    <citation type="submission" date="2023-05" db="EMBL/GenBank/DDBJ databases">
        <authorList>
            <person name="Zhang X."/>
        </authorList>
    </citation>
    <scope>NUCLEOTIDE SEQUENCE</scope>
    <source>
        <strain evidence="6">BD1B2-1</strain>
    </source>
</reference>
<evidence type="ECO:0000256" key="3">
    <source>
        <dbReference type="ARBA" id="ARBA00022729"/>
    </source>
</evidence>
<dbReference type="GO" id="GO:0030313">
    <property type="term" value="C:cell envelope"/>
    <property type="evidence" value="ECO:0007669"/>
    <property type="project" value="UniProtKB-SubCell"/>
</dbReference>
<dbReference type="AlphaFoldDB" id="A0AAE3RC10"/>
<evidence type="ECO:0000256" key="4">
    <source>
        <dbReference type="SAM" id="SignalP"/>
    </source>
</evidence>
<accession>A0AAE3RC10</accession>
<proteinExistence type="inferred from homology"/>
<comment type="caution">
    <text evidence="6">The sequence shown here is derived from an EMBL/GenBank/DDBJ whole genome shotgun (WGS) entry which is preliminary data.</text>
</comment>
<gene>
    <name evidence="6" type="ORF">QNI22_29635</name>
</gene>
<sequence length="335" mass="36596">MSKASLFTVTILLGLCLFACTSTKQNSSADENKALHGTYRIALIPKGTTHSYWLSVHAGAEKAAQELGVELIWQGPQKEDDKQGQIQTVQHFTSQSVNAIVLAPIDVHDLAPSVASASRKHIPVIIIDSDLESQDFHSFIATDNKLAGKLCAKRLCELLEGKGKVAMLRYHEGSASAMAREDGFLEGLKEYGPSIELVSSNHYAGVTIEKSVHASLNLLNSCSQLDGIFTPTELTTQGMLQALEKRGQAGQVKFVGFDSNTTLLDALKKDKLHGLAIQDPFKMGYEGVKTAIAILKNQPFEKHIDTGIIIVTKENLNDPMVTELLNTNLNRWLKE</sequence>
<name>A0AAE3RC10_9BACT</name>
<organism evidence="6 7">
    <name type="scientific">Xanthocytophaga agilis</name>
    <dbReference type="NCBI Taxonomy" id="3048010"/>
    <lineage>
        <taxon>Bacteria</taxon>
        <taxon>Pseudomonadati</taxon>
        <taxon>Bacteroidota</taxon>
        <taxon>Cytophagia</taxon>
        <taxon>Cytophagales</taxon>
        <taxon>Rhodocytophagaceae</taxon>
        <taxon>Xanthocytophaga</taxon>
    </lineage>
</organism>
<feature type="signal peptide" evidence="4">
    <location>
        <begin position="1"/>
        <end position="19"/>
    </location>
</feature>
<dbReference type="GO" id="GO:0030246">
    <property type="term" value="F:carbohydrate binding"/>
    <property type="evidence" value="ECO:0007669"/>
    <property type="project" value="UniProtKB-ARBA"/>
</dbReference>
<feature type="chain" id="PRO_5041935476" evidence="4">
    <location>
        <begin position="20"/>
        <end position="335"/>
    </location>
</feature>
<dbReference type="PANTHER" id="PTHR46847">
    <property type="entry name" value="D-ALLOSE-BINDING PERIPLASMIC PROTEIN-RELATED"/>
    <property type="match status" value="1"/>
</dbReference>
<evidence type="ECO:0000259" key="5">
    <source>
        <dbReference type="Pfam" id="PF13407"/>
    </source>
</evidence>
<dbReference type="SUPFAM" id="SSF53822">
    <property type="entry name" value="Periplasmic binding protein-like I"/>
    <property type="match status" value="1"/>
</dbReference>
<dbReference type="EMBL" id="JASJOU010000013">
    <property type="protein sequence ID" value="MDJ1504862.1"/>
    <property type="molecule type" value="Genomic_DNA"/>
</dbReference>